<sequence length="135" mass="15289">MVVDAAKAMINEVISDKLDFKTLGIDTSETFRLVDLGCSTGPNTFISVQNIVQTIEQKYKAEYDQNYPSSLEFLVFFNDHYGNDFNILFKTLPPLGNHFAAGVPGSFHGRLFPKSTLHFAHSSYHHYKTININRL</sequence>
<evidence type="ECO:0000313" key="1">
    <source>
        <dbReference type="EMBL" id="KAJ4707025.1"/>
    </source>
</evidence>
<protein>
    <submittedName>
        <fullName evidence="1">S-adenosylmethionine-dependent methyltransferase</fullName>
    </submittedName>
</protein>
<name>A0ACC1X9V1_MELAZ</name>
<dbReference type="EMBL" id="CM051404">
    <property type="protein sequence ID" value="KAJ4707025.1"/>
    <property type="molecule type" value="Genomic_DNA"/>
</dbReference>
<gene>
    <name evidence="1" type="ORF">OWV82_020601</name>
</gene>
<keyword evidence="2" id="KW-1185">Reference proteome</keyword>
<organism evidence="1 2">
    <name type="scientific">Melia azedarach</name>
    <name type="common">Chinaberry tree</name>
    <dbReference type="NCBI Taxonomy" id="155640"/>
    <lineage>
        <taxon>Eukaryota</taxon>
        <taxon>Viridiplantae</taxon>
        <taxon>Streptophyta</taxon>
        <taxon>Embryophyta</taxon>
        <taxon>Tracheophyta</taxon>
        <taxon>Spermatophyta</taxon>
        <taxon>Magnoliopsida</taxon>
        <taxon>eudicotyledons</taxon>
        <taxon>Gunneridae</taxon>
        <taxon>Pentapetalae</taxon>
        <taxon>rosids</taxon>
        <taxon>malvids</taxon>
        <taxon>Sapindales</taxon>
        <taxon>Meliaceae</taxon>
        <taxon>Melia</taxon>
    </lineage>
</organism>
<keyword evidence="1" id="KW-0808">Transferase</keyword>
<comment type="caution">
    <text evidence="1">The sequence shown here is derived from an EMBL/GenBank/DDBJ whole genome shotgun (WGS) entry which is preliminary data.</text>
</comment>
<accession>A0ACC1X9V1</accession>
<evidence type="ECO:0000313" key="2">
    <source>
        <dbReference type="Proteomes" id="UP001164539"/>
    </source>
</evidence>
<proteinExistence type="predicted"/>
<keyword evidence="1" id="KW-0489">Methyltransferase</keyword>
<reference evidence="1 2" key="1">
    <citation type="journal article" date="2023" name="Science">
        <title>Complex scaffold remodeling in plant triterpene biosynthesis.</title>
        <authorList>
            <person name="De La Pena R."/>
            <person name="Hodgson H."/>
            <person name="Liu J.C."/>
            <person name="Stephenson M.J."/>
            <person name="Martin A.C."/>
            <person name="Owen C."/>
            <person name="Harkess A."/>
            <person name="Leebens-Mack J."/>
            <person name="Jimenez L.E."/>
            <person name="Osbourn A."/>
            <person name="Sattely E.S."/>
        </authorList>
    </citation>
    <scope>NUCLEOTIDE SEQUENCE [LARGE SCALE GENOMIC DNA]</scope>
    <source>
        <strain evidence="2">cv. JPN11</strain>
        <tissue evidence="1">Leaf</tissue>
    </source>
</reference>
<dbReference type="Proteomes" id="UP001164539">
    <property type="component" value="Chromosome 11"/>
</dbReference>